<dbReference type="EMBL" id="JXTG01000027">
    <property type="protein sequence ID" value="KIP20057.1"/>
    <property type="molecule type" value="Genomic_DNA"/>
</dbReference>
<keyword evidence="2" id="KW-1185">Reference proteome</keyword>
<reference evidence="1 2" key="1">
    <citation type="submission" date="2015-01" db="EMBL/GenBank/DDBJ databases">
        <title>Genome sequence of Anoxybacillus ayderensis strain AB04.</title>
        <authorList>
            <person name="Belduz A.O."/>
            <person name="Canakci S."/>
            <person name="Chan K.-G."/>
            <person name="Kahar U.M."/>
            <person name="Yaakob A.S."/>
            <person name="Chan C.S."/>
            <person name="Goh K.M."/>
        </authorList>
    </citation>
    <scope>NUCLEOTIDE SEQUENCE [LARGE SCALE GENOMIC DNA]</scope>
    <source>
        <strain evidence="1 2">AB04</strain>
    </source>
</reference>
<evidence type="ECO:0000313" key="1">
    <source>
        <dbReference type="EMBL" id="KIP20057.1"/>
    </source>
</evidence>
<protein>
    <submittedName>
        <fullName evidence="1">Type I phosphodiesterase / nucleotide pyrophosphatase</fullName>
    </submittedName>
</protein>
<dbReference type="Gene3D" id="3.40.720.10">
    <property type="entry name" value="Alkaline Phosphatase, subunit A"/>
    <property type="match status" value="1"/>
</dbReference>
<name>A0A0D0HL80_9BACL</name>
<dbReference type="SUPFAM" id="SSF53649">
    <property type="entry name" value="Alkaline phosphatase-like"/>
    <property type="match status" value="1"/>
</dbReference>
<dbReference type="AlphaFoldDB" id="A0A0D0HL80"/>
<dbReference type="Pfam" id="PF01663">
    <property type="entry name" value="Phosphodiest"/>
    <property type="match status" value="1"/>
</dbReference>
<sequence length="467" mass="53553">MSERTKLIIIGLDCAEPDLVFDIWKGEFPTLERLMNTGQYSRMKSTIPPITVPAWTAMVTGLNPGQLGCYGFRNRKDYSYDGYSLAYSNTIKAKRVWEILGEHGLKSIILGVPQTYPVQPAPNTLLVSCFLTPDTEHTYTYPQSLSQEIAGVIGKYQFDIKNFRSSNYDEILQSAYNMLDQRFKLAEHLVTTKEWDFFMMVDIGLDRIQHAFWKFMDKKHVLYEENPQYADVIYNYYQRIDKHISQLLKKIPGNARVMVVSDHGAKRMDGGIRINEWLIQKGYLKLKSYPITRTSIHSADIDWANTKAWGDGGYYGRIFLNVRGREPEGSLAPEEYEEFRNRLIEELTNIKDPHGREIGTKVFKPEEIYGECMNIAPDLIVYFGDLYWRSIGSIGDKGIWTYENDTGPDGANHSQYGLFISAVNQADFMNNDTGEREPIEIYDIAPSILKHFGIAVPTEMRGRAISL</sequence>
<organism evidence="1 2">
    <name type="scientific">Anoxybacillus ayderensis</name>
    <dbReference type="NCBI Taxonomy" id="265546"/>
    <lineage>
        <taxon>Bacteria</taxon>
        <taxon>Bacillati</taxon>
        <taxon>Bacillota</taxon>
        <taxon>Bacilli</taxon>
        <taxon>Bacillales</taxon>
        <taxon>Anoxybacillaceae</taxon>
        <taxon>Anoxybacillus</taxon>
    </lineage>
</organism>
<accession>A0A0D0HL80</accession>
<dbReference type="PANTHER" id="PTHR10151">
    <property type="entry name" value="ECTONUCLEOTIDE PYROPHOSPHATASE/PHOSPHODIESTERASE"/>
    <property type="match status" value="1"/>
</dbReference>
<gene>
    <name evidence="1" type="ORF">JV16_02787</name>
</gene>
<dbReference type="PANTHER" id="PTHR10151:SF120">
    <property type="entry name" value="BIS(5'-ADENOSYL)-TRIPHOSPHATASE"/>
    <property type="match status" value="1"/>
</dbReference>
<evidence type="ECO:0000313" key="2">
    <source>
        <dbReference type="Proteomes" id="UP000032047"/>
    </source>
</evidence>
<dbReference type="InterPro" id="IPR002591">
    <property type="entry name" value="Phosphodiest/P_Trfase"/>
</dbReference>
<dbReference type="GO" id="GO:0016787">
    <property type="term" value="F:hydrolase activity"/>
    <property type="evidence" value="ECO:0007669"/>
    <property type="project" value="UniProtKB-ARBA"/>
</dbReference>
<dbReference type="RefSeq" id="WP_042536357.1">
    <property type="nucleotide sequence ID" value="NZ_JXTG01000027.1"/>
</dbReference>
<comment type="caution">
    <text evidence="1">The sequence shown here is derived from an EMBL/GenBank/DDBJ whole genome shotgun (WGS) entry which is preliminary data.</text>
</comment>
<proteinExistence type="predicted"/>
<dbReference type="InterPro" id="IPR017850">
    <property type="entry name" value="Alkaline_phosphatase_core_sf"/>
</dbReference>
<dbReference type="Proteomes" id="UP000032047">
    <property type="component" value="Unassembled WGS sequence"/>
</dbReference>
<dbReference type="PATRIC" id="fig|265546.4.peg.2788"/>